<feature type="non-terminal residue" evidence="2">
    <location>
        <position position="1"/>
    </location>
</feature>
<feature type="transmembrane region" description="Helical" evidence="1">
    <location>
        <begin position="6"/>
        <end position="24"/>
    </location>
</feature>
<evidence type="ECO:0000256" key="1">
    <source>
        <dbReference type="SAM" id="Phobius"/>
    </source>
</evidence>
<dbReference type="RefSeq" id="XP_007867168.1">
    <property type="nucleotide sequence ID" value="XM_007868977.1"/>
</dbReference>
<keyword evidence="1" id="KW-0472">Membrane</keyword>
<dbReference type="STRING" id="670483.S7Q2Z1"/>
<keyword evidence="3" id="KW-1185">Reference proteome</keyword>
<keyword evidence="1" id="KW-0812">Transmembrane</keyword>
<dbReference type="KEGG" id="gtr:GLOTRDRAFT_19473"/>
<dbReference type="HOGENOM" id="CLU_154979_0_0_1"/>
<sequence length="95" mass="10420">LSLGTNVLITLLLAGRIYYLAWKLHRGFPKSQRKKYMSTVGIIVESGALFLAAQVTLVAIFAVHSSAVWILINSVAQLYCIAPTLIIVRVGFGWS</sequence>
<evidence type="ECO:0000313" key="2">
    <source>
        <dbReference type="EMBL" id="EPQ53878.1"/>
    </source>
</evidence>
<feature type="transmembrane region" description="Helical" evidence="1">
    <location>
        <begin position="68"/>
        <end position="92"/>
    </location>
</feature>
<organism evidence="2 3">
    <name type="scientific">Gloeophyllum trabeum (strain ATCC 11539 / FP-39264 / Madison 617)</name>
    <name type="common">Brown rot fungus</name>
    <dbReference type="NCBI Taxonomy" id="670483"/>
    <lineage>
        <taxon>Eukaryota</taxon>
        <taxon>Fungi</taxon>
        <taxon>Dikarya</taxon>
        <taxon>Basidiomycota</taxon>
        <taxon>Agaricomycotina</taxon>
        <taxon>Agaricomycetes</taxon>
        <taxon>Gloeophyllales</taxon>
        <taxon>Gloeophyllaceae</taxon>
        <taxon>Gloeophyllum</taxon>
    </lineage>
</organism>
<keyword evidence="1" id="KW-1133">Transmembrane helix</keyword>
<reference evidence="2 3" key="1">
    <citation type="journal article" date="2012" name="Science">
        <title>The Paleozoic origin of enzymatic lignin decomposition reconstructed from 31 fungal genomes.</title>
        <authorList>
            <person name="Floudas D."/>
            <person name="Binder M."/>
            <person name="Riley R."/>
            <person name="Barry K."/>
            <person name="Blanchette R.A."/>
            <person name="Henrissat B."/>
            <person name="Martinez A.T."/>
            <person name="Otillar R."/>
            <person name="Spatafora J.W."/>
            <person name="Yadav J.S."/>
            <person name="Aerts A."/>
            <person name="Benoit I."/>
            <person name="Boyd A."/>
            <person name="Carlson A."/>
            <person name="Copeland A."/>
            <person name="Coutinho P.M."/>
            <person name="de Vries R.P."/>
            <person name="Ferreira P."/>
            <person name="Findley K."/>
            <person name="Foster B."/>
            <person name="Gaskell J."/>
            <person name="Glotzer D."/>
            <person name="Gorecki P."/>
            <person name="Heitman J."/>
            <person name="Hesse C."/>
            <person name="Hori C."/>
            <person name="Igarashi K."/>
            <person name="Jurgens J.A."/>
            <person name="Kallen N."/>
            <person name="Kersten P."/>
            <person name="Kohler A."/>
            <person name="Kuees U."/>
            <person name="Kumar T.K.A."/>
            <person name="Kuo A."/>
            <person name="LaButti K."/>
            <person name="Larrondo L.F."/>
            <person name="Lindquist E."/>
            <person name="Ling A."/>
            <person name="Lombard V."/>
            <person name="Lucas S."/>
            <person name="Lundell T."/>
            <person name="Martin R."/>
            <person name="McLaughlin D.J."/>
            <person name="Morgenstern I."/>
            <person name="Morin E."/>
            <person name="Murat C."/>
            <person name="Nagy L.G."/>
            <person name="Nolan M."/>
            <person name="Ohm R.A."/>
            <person name="Patyshakuliyeva A."/>
            <person name="Rokas A."/>
            <person name="Ruiz-Duenas F.J."/>
            <person name="Sabat G."/>
            <person name="Salamov A."/>
            <person name="Samejima M."/>
            <person name="Schmutz J."/>
            <person name="Slot J.C."/>
            <person name="St John F."/>
            <person name="Stenlid J."/>
            <person name="Sun H."/>
            <person name="Sun S."/>
            <person name="Syed K."/>
            <person name="Tsang A."/>
            <person name="Wiebenga A."/>
            <person name="Young D."/>
            <person name="Pisabarro A."/>
            <person name="Eastwood D.C."/>
            <person name="Martin F."/>
            <person name="Cullen D."/>
            <person name="Grigoriev I.V."/>
            <person name="Hibbett D.S."/>
        </authorList>
    </citation>
    <scope>NUCLEOTIDE SEQUENCE [LARGE SCALE GENOMIC DNA]</scope>
    <source>
        <strain evidence="2 3">ATCC 11539</strain>
    </source>
</reference>
<feature type="non-terminal residue" evidence="2">
    <location>
        <position position="95"/>
    </location>
</feature>
<dbReference type="AlphaFoldDB" id="S7Q2Z1"/>
<dbReference type="OrthoDB" id="3265563at2759"/>
<evidence type="ECO:0000313" key="3">
    <source>
        <dbReference type="Proteomes" id="UP000030669"/>
    </source>
</evidence>
<protein>
    <submittedName>
        <fullName evidence="2">Uncharacterized protein</fullName>
    </submittedName>
</protein>
<dbReference type="EMBL" id="KB469304">
    <property type="protein sequence ID" value="EPQ53878.1"/>
    <property type="molecule type" value="Genomic_DNA"/>
</dbReference>
<dbReference type="GeneID" id="19304981"/>
<feature type="transmembrane region" description="Helical" evidence="1">
    <location>
        <begin position="36"/>
        <end position="62"/>
    </location>
</feature>
<name>S7Q2Z1_GLOTA</name>
<gene>
    <name evidence="2" type="ORF">GLOTRDRAFT_19473</name>
</gene>
<dbReference type="Proteomes" id="UP000030669">
    <property type="component" value="Unassembled WGS sequence"/>
</dbReference>
<proteinExistence type="predicted"/>
<accession>S7Q2Z1</accession>